<protein>
    <submittedName>
        <fullName evidence="1">Uncharacterized protein</fullName>
    </submittedName>
</protein>
<sequence length="338" mass="36976">MPSLPLKVQIGIRDEWTNADSPVQESLSALSELLGHSVVIEPEWQLLLAELGDLYADKGNFVAVVAGCIRVWIASLSELLGDSAHEDWTDTLLERTAAAGSHLRVFVEVSSNDKASTSWSDRRGAFVVQLPKAQVYQPAELFPVFRGGLLAGFQPEEKRGIPDRTTADDWADVEVDGATGQAEVVGRHQPAAAASTDLPAARVAFLPSAASLPRPDELLLRPPYHLVVHAGQKDVEIHGSHSPSLKLLADYLRRWCRVNHHDSRAPPGVDVKLHQSAFGLGEMFDRLVLSTRDTRYTDEFGVTAPMVVSLIEGVLGYDCVSARPNTWSFRRDAAFKSL</sequence>
<keyword evidence="2" id="KW-1185">Reference proteome</keyword>
<name>A0AAJ0C6X4_9PEZI</name>
<dbReference type="Proteomes" id="UP001244011">
    <property type="component" value="Unassembled WGS sequence"/>
</dbReference>
<evidence type="ECO:0000313" key="1">
    <source>
        <dbReference type="EMBL" id="KAK1770103.1"/>
    </source>
</evidence>
<dbReference type="EMBL" id="MU839001">
    <property type="protein sequence ID" value="KAK1770103.1"/>
    <property type="molecule type" value="Genomic_DNA"/>
</dbReference>
<accession>A0AAJ0C6X4</accession>
<evidence type="ECO:0000313" key="2">
    <source>
        <dbReference type="Proteomes" id="UP001244011"/>
    </source>
</evidence>
<reference evidence="1" key="1">
    <citation type="submission" date="2023-06" db="EMBL/GenBank/DDBJ databases">
        <title>Genome-scale phylogeny and comparative genomics of the fungal order Sordariales.</title>
        <authorList>
            <consortium name="Lawrence Berkeley National Laboratory"/>
            <person name="Hensen N."/>
            <person name="Bonometti L."/>
            <person name="Westerberg I."/>
            <person name="Brannstrom I.O."/>
            <person name="Guillou S."/>
            <person name="Cros-Aarteil S."/>
            <person name="Calhoun S."/>
            <person name="Haridas S."/>
            <person name="Kuo A."/>
            <person name="Mondo S."/>
            <person name="Pangilinan J."/>
            <person name="Riley R."/>
            <person name="Labutti K."/>
            <person name="Andreopoulos B."/>
            <person name="Lipzen A."/>
            <person name="Chen C."/>
            <person name="Yanf M."/>
            <person name="Daum C."/>
            <person name="Ng V."/>
            <person name="Clum A."/>
            <person name="Steindorff A."/>
            <person name="Ohm R."/>
            <person name="Martin F."/>
            <person name="Silar P."/>
            <person name="Natvig D."/>
            <person name="Lalanne C."/>
            <person name="Gautier V."/>
            <person name="Ament-Velasquez S.L."/>
            <person name="Kruys A."/>
            <person name="Hutchinson M.I."/>
            <person name="Powell A.J."/>
            <person name="Barry K."/>
            <person name="Miller A.N."/>
            <person name="Grigoriev I.V."/>
            <person name="Debuchy R."/>
            <person name="Gladieux P."/>
            <person name="Thoren M.H."/>
            <person name="Johannesson H."/>
        </authorList>
    </citation>
    <scope>NUCLEOTIDE SEQUENCE</scope>
    <source>
        <strain evidence="1">8032-3</strain>
    </source>
</reference>
<comment type="caution">
    <text evidence="1">The sequence shown here is derived from an EMBL/GenBank/DDBJ whole genome shotgun (WGS) entry which is preliminary data.</text>
</comment>
<proteinExistence type="predicted"/>
<dbReference type="GeneID" id="85310392"/>
<gene>
    <name evidence="1" type="ORF">QBC33DRAFT_530152</name>
</gene>
<dbReference type="RefSeq" id="XP_060286316.1">
    <property type="nucleotide sequence ID" value="XM_060427205.1"/>
</dbReference>
<organism evidence="1 2">
    <name type="scientific">Phialemonium atrogriseum</name>
    <dbReference type="NCBI Taxonomy" id="1093897"/>
    <lineage>
        <taxon>Eukaryota</taxon>
        <taxon>Fungi</taxon>
        <taxon>Dikarya</taxon>
        <taxon>Ascomycota</taxon>
        <taxon>Pezizomycotina</taxon>
        <taxon>Sordariomycetes</taxon>
        <taxon>Sordariomycetidae</taxon>
        <taxon>Cephalothecales</taxon>
        <taxon>Cephalothecaceae</taxon>
        <taxon>Phialemonium</taxon>
    </lineage>
</organism>
<dbReference type="AlphaFoldDB" id="A0AAJ0C6X4"/>